<dbReference type="RefSeq" id="WP_003464555.1">
    <property type="nucleotide sequence ID" value="NZ_JAOCLK010000019.1"/>
</dbReference>
<feature type="signal peptide" evidence="1">
    <location>
        <begin position="1"/>
        <end position="27"/>
    </location>
</feature>
<dbReference type="GeneID" id="300417020"/>
<dbReference type="AlphaFoldDB" id="A0A061CY71"/>
<feature type="chain" id="PRO_5030002107" evidence="1">
    <location>
        <begin position="28"/>
        <end position="248"/>
    </location>
</feature>
<evidence type="ECO:0000256" key="1">
    <source>
        <dbReference type="SAM" id="SignalP"/>
    </source>
</evidence>
<sequence length="248" mass="27575">MRCKALLRHAFFWSLGLFVGLSPMAFAEAVSPQEQIQIHASRATSSLMLLRGEGFQKTHQQRLEADLAALAGAMQSLPQGSAELTSAHQALVTQLRNGVSYGPSDENVPWRFPEDLSRALRDFLSTARALPGAEGQSELAAKIEYLSVQYLSRSYLGTFEIAREQPDTYLGQDERLLLPAIDSELQALKDQSDPQVSKLQTRWSYLRAALADMNSQSNTLQSVSGRPFAPITVDRHARSMTAQWMEMF</sequence>
<evidence type="ECO:0000313" key="3">
    <source>
        <dbReference type="Proteomes" id="UP000272833"/>
    </source>
</evidence>
<organism evidence="2 3">
    <name type="scientific">Ectopseudomonas oleovorans</name>
    <name type="common">Pseudomonas oleovorans</name>
    <dbReference type="NCBI Taxonomy" id="301"/>
    <lineage>
        <taxon>Bacteria</taxon>
        <taxon>Pseudomonadati</taxon>
        <taxon>Pseudomonadota</taxon>
        <taxon>Gammaproteobacteria</taxon>
        <taxon>Pseudomonadales</taxon>
        <taxon>Pseudomonadaceae</taxon>
        <taxon>Ectopseudomonas</taxon>
    </lineage>
</organism>
<keyword evidence="1" id="KW-0732">Signal</keyword>
<evidence type="ECO:0000313" key="2">
    <source>
        <dbReference type="EMBL" id="RRW37591.1"/>
    </source>
</evidence>
<protein>
    <submittedName>
        <fullName evidence="2">Uncharacterized protein</fullName>
    </submittedName>
</protein>
<dbReference type="EMBL" id="RHRS01000014">
    <property type="protein sequence ID" value="RRW37591.1"/>
    <property type="molecule type" value="Genomic_DNA"/>
</dbReference>
<comment type="caution">
    <text evidence="2">The sequence shown here is derived from an EMBL/GenBank/DDBJ whole genome shotgun (WGS) entry which is preliminary data.</text>
</comment>
<name>A0A061CY71_ECTOL</name>
<reference evidence="2 3" key="1">
    <citation type="submission" date="2018-10" db="EMBL/GenBank/DDBJ databases">
        <title>Transmission dynamics of multidrug resistant bacteria on intensive care unit surfaces.</title>
        <authorList>
            <person name="D'Souza A.W."/>
            <person name="Potter R.F."/>
            <person name="Wallace M."/>
            <person name="Shupe A."/>
            <person name="Patel S."/>
            <person name="Sun S."/>
            <person name="Gul D."/>
            <person name="Kwon J.H."/>
            <person name="Andleeb S."/>
            <person name="Burnham C.-A.D."/>
            <person name="Dantas G."/>
        </authorList>
    </citation>
    <scope>NUCLEOTIDE SEQUENCE [LARGE SCALE GENOMIC DNA]</scope>
    <source>
        <strain evidence="2 3">PO_271</strain>
    </source>
</reference>
<accession>A0A061CY71</accession>
<accession>A0A427HS78</accession>
<gene>
    <name evidence="2" type="ORF">EGJ44_07380</name>
</gene>
<proteinExistence type="predicted"/>
<dbReference type="Proteomes" id="UP000272833">
    <property type="component" value="Unassembled WGS sequence"/>
</dbReference>